<evidence type="ECO:0000256" key="2">
    <source>
        <dbReference type="SAM" id="Phobius"/>
    </source>
</evidence>
<feature type="compositionally biased region" description="Polar residues" evidence="1">
    <location>
        <begin position="320"/>
        <end position="334"/>
    </location>
</feature>
<evidence type="ECO:0000313" key="3">
    <source>
        <dbReference type="EMBL" id="CRG97782.1"/>
    </source>
</evidence>
<comment type="caution">
    <text evidence="3">The sequence shown here is derived from an EMBL/GenBank/DDBJ whole genome shotgun (WGS) entry which is preliminary data.</text>
</comment>
<sequence>MWYNHSNIILYIIRDVEIYLCIFLILSLLTIKRIRKLIKSNFLQDDELFNKLSKTFYPTEVKVAYNPFKCIIKSALYHIYYFTTILNLIYLFRFYVCYKKFIHDYLFSFSFLKICISILDEFDFYLFNYGVRRSFIFIFIFGNCISLLFYKIVYFFLKRRKKYIIVKRVNVLNYCLELAKIDFKEYVKSKKKKKKGSRFKFVLNNSKDFYYYGYDNNYEKYSKNIEEETNNYNKKGIIRKRKRNLFSYIINTFLLNKHVLHNEKLLYDNSIKDKENVINTYKKFPLTILKSLFHFIKKVKDVNVEKNNSDKNNLEEKKNTSNNSELINFKNSYVNKKEEDENKKKENENKKEEDENKKKENENKKEKNENKNINTSNKVDKIMEEVTSKYNISNLHNNTEIEEKINEDSQFNNIYLCELKLMYCNVYVCNSHYQYKNIIDILILHLPIYFFFKNKMFVKTSFTLVLYLLNFIIWNFTKLLSMIKPSILIYYYILNEHISQILSENLNEFEKKVMLHFFYGFFFCSLIYLKYYIDIEFKLIKLEHMDYFQKIINDCLNKAFKLKSQKIIKNYEDMKIFPLCIDHKKKNIYINKSLLKTNKELEELKQKKKLKNEKNYLQSIYQIVKFCDEDFSKELLTKIKNIILKELPEKLANNLCQKVSDEIYQKILNKESFLLNKDTPNSIYSSMKRNILCEIFEETKNNESNNTDVKSSNEKIQEDKPISEAIKEIHR</sequence>
<keyword evidence="2" id="KW-0812">Transmembrane</keyword>
<evidence type="ECO:0000313" key="4">
    <source>
        <dbReference type="Proteomes" id="UP000220797"/>
    </source>
</evidence>
<dbReference type="OMA" id="HPPDCLC"/>
<protein>
    <submittedName>
        <fullName evidence="3">Uncharacterized protein</fullName>
    </submittedName>
</protein>
<evidence type="ECO:0000256" key="1">
    <source>
        <dbReference type="SAM" id="MobiDB-lite"/>
    </source>
</evidence>
<feature type="transmembrane region" description="Helical" evidence="2">
    <location>
        <begin position="134"/>
        <end position="157"/>
    </location>
</feature>
<dbReference type="Proteomes" id="UP000220797">
    <property type="component" value="Unassembled WGS sequence"/>
</dbReference>
<dbReference type="OrthoDB" id="385409at2759"/>
<dbReference type="RefSeq" id="XP_028530583.1">
    <property type="nucleotide sequence ID" value="XM_028674207.1"/>
</dbReference>
<keyword evidence="2" id="KW-0472">Membrane</keyword>
<name>A0A1J1H367_PLAGA</name>
<reference evidence="3" key="1">
    <citation type="submission" date="2015-04" db="EMBL/GenBank/DDBJ databases">
        <authorList>
            <consortium name="Pathogen Informatics"/>
        </authorList>
    </citation>
    <scope>NUCLEOTIDE SEQUENCE [LARGE SCALE GENOMIC DNA]</scope>
    <source>
        <strain evidence="3">8A</strain>
    </source>
</reference>
<feature type="region of interest" description="Disordered" evidence="1">
    <location>
        <begin position="306"/>
        <end position="377"/>
    </location>
</feature>
<feature type="compositionally biased region" description="Basic and acidic residues" evidence="1">
    <location>
        <begin position="306"/>
        <end position="319"/>
    </location>
</feature>
<dbReference type="VEuPathDB" id="PlasmoDB:PGAL8A_00536000"/>
<gene>
    <name evidence="3" type="ORF">PGAL8A_00536000</name>
</gene>
<feature type="region of interest" description="Disordered" evidence="1">
    <location>
        <begin position="703"/>
        <end position="731"/>
    </location>
</feature>
<feature type="transmembrane region" description="Helical" evidence="2">
    <location>
        <begin position="75"/>
        <end position="96"/>
    </location>
</feature>
<accession>A0A1J1H367</accession>
<dbReference type="EMBL" id="CVMV01000110">
    <property type="protein sequence ID" value="CRG97782.1"/>
    <property type="molecule type" value="Genomic_DNA"/>
</dbReference>
<dbReference type="AlphaFoldDB" id="A0A1J1H367"/>
<feature type="compositionally biased region" description="Basic and acidic residues" evidence="1">
    <location>
        <begin position="711"/>
        <end position="731"/>
    </location>
</feature>
<feature type="transmembrane region" description="Helical" evidence="2">
    <location>
        <begin position="12"/>
        <end position="31"/>
    </location>
</feature>
<keyword evidence="4" id="KW-1185">Reference proteome</keyword>
<dbReference type="GeneID" id="39733893"/>
<feature type="transmembrane region" description="Helical" evidence="2">
    <location>
        <begin position="513"/>
        <end position="533"/>
    </location>
</feature>
<feature type="transmembrane region" description="Helical" evidence="2">
    <location>
        <begin position="464"/>
        <end position="493"/>
    </location>
</feature>
<keyword evidence="2" id="KW-1133">Transmembrane helix</keyword>
<proteinExistence type="predicted"/>
<feature type="compositionally biased region" description="Basic and acidic residues" evidence="1">
    <location>
        <begin position="335"/>
        <end position="370"/>
    </location>
</feature>
<feature type="transmembrane region" description="Helical" evidence="2">
    <location>
        <begin position="433"/>
        <end position="452"/>
    </location>
</feature>
<organism evidence="3 4">
    <name type="scientific">Plasmodium gallinaceum</name>
    <dbReference type="NCBI Taxonomy" id="5849"/>
    <lineage>
        <taxon>Eukaryota</taxon>
        <taxon>Sar</taxon>
        <taxon>Alveolata</taxon>
        <taxon>Apicomplexa</taxon>
        <taxon>Aconoidasida</taxon>
        <taxon>Haemosporida</taxon>
        <taxon>Plasmodiidae</taxon>
        <taxon>Plasmodium</taxon>
        <taxon>Plasmodium (Haemamoeba)</taxon>
    </lineage>
</organism>